<gene>
    <name evidence="3" type="primary">LOC111351222</name>
</gene>
<evidence type="ECO:0000313" key="2">
    <source>
        <dbReference type="Proteomes" id="UP000301870"/>
    </source>
</evidence>
<dbReference type="KEGG" id="sliu:111351222"/>
<dbReference type="SMART" id="SM01344">
    <property type="entry name" value="NUC194"/>
    <property type="match status" value="1"/>
</dbReference>
<reference evidence="3" key="1">
    <citation type="submission" date="2025-08" db="UniProtKB">
        <authorList>
            <consortium name="RefSeq"/>
        </authorList>
    </citation>
    <scope>IDENTIFICATION</scope>
    <source>
        <strain evidence="3">Ishihara</strain>
        <tissue evidence="3">Whole body</tissue>
    </source>
</reference>
<dbReference type="OrthoDB" id="431717at2759"/>
<dbReference type="GO" id="GO:0006303">
    <property type="term" value="P:double-strand break repair via nonhomologous end joining"/>
    <property type="evidence" value="ECO:0007669"/>
    <property type="project" value="InterPro"/>
</dbReference>
<organism evidence="2 3">
    <name type="scientific">Spodoptera litura</name>
    <name type="common">Asian cotton leafworm</name>
    <dbReference type="NCBI Taxonomy" id="69820"/>
    <lineage>
        <taxon>Eukaryota</taxon>
        <taxon>Metazoa</taxon>
        <taxon>Ecdysozoa</taxon>
        <taxon>Arthropoda</taxon>
        <taxon>Hexapoda</taxon>
        <taxon>Insecta</taxon>
        <taxon>Pterygota</taxon>
        <taxon>Neoptera</taxon>
        <taxon>Endopterygota</taxon>
        <taxon>Lepidoptera</taxon>
        <taxon>Glossata</taxon>
        <taxon>Ditrysia</taxon>
        <taxon>Noctuoidea</taxon>
        <taxon>Noctuidae</taxon>
        <taxon>Amphipyrinae</taxon>
        <taxon>Spodoptera</taxon>
    </lineage>
</organism>
<dbReference type="InterPro" id="IPR012582">
    <property type="entry name" value="DNAPKcs_CC3"/>
</dbReference>
<feature type="domain" description="DNA-dependent protein kinase catalytic subunit CC3" evidence="1">
    <location>
        <begin position="1193"/>
        <end position="1549"/>
    </location>
</feature>
<dbReference type="Proteomes" id="UP000301870">
    <property type="component" value="Chromosome 13"/>
</dbReference>
<dbReference type="InterPro" id="IPR016024">
    <property type="entry name" value="ARM-type_fold"/>
</dbReference>
<proteinExistence type="predicted"/>
<evidence type="ECO:0000259" key="1">
    <source>
        <dbReference type="SMART" id="SM01344"/>
    </source>
</evidence>
<accession>A0A9J7DV82</accession>
<dbReference type="GeneID" id="111351222"/>
<evidence type="ECO:0000313" key="3">
    <source>
        <dbReference type="RefSeq" id="XP_022818791.1"/>
    </source>
</evidence>
<keyword evidence="2" id="KW-1185">Reference proteome</keyword>
<sequence>MEEIEPNPIMESWDAVVTSYPDNPGPIDYAKAIRTANIIVAEDLAPFETEWLTKTLLFKPIHLFETIKSNKKRNDEAWVKYIADSIKLLSKLIDTHWDVLENYNQELVELCSLSFDTQTRKEAILCLLKVVKQPSVALTDEFVVNVINAFEKAKSCKAPLAELVGALCRYFPENVRTESRCKLIWRTYLNMFNDPWCPFTNTVLIAVLKGTDDLLASFWEDLDPNELNQFYDRVISRQAKSSKAVEVIISLLEHHAVLFKEKLAKDEKLRNFLWQVEQKNAMEALIKIYQHILPICVYKKQSFTDVKPILSLLTVLLSLQQTEHSTPKWCHSIVPSIVHLARFYRQEPVKMIQEMPDDEMPYVEIFKEDTVYKTLLTLMSTDRRAIYDGTLSSFQAIFSKEDNDYKVLIKILANLETVIEENSSNLDQRQLSLVINQIDRLKYKIVLDNKDARVFQKDVIMFLAKYGQMCLQGSFSEDMYTLKLKNKVYFNIPNIVQGSTLKIDIQRILQLCLLRGETDALYCLLIILTAHLHDRPDPDLQEATIRFIHEIFRSISGKSETDIAVHPALFMCNTTACVQSIIKGITEELDPKVRRKLSEHLQLLLTQDPGSETTGELLNVVAEHSSFMMARDEASFHLPDLDILRAFLQSIVDNNALITEYLPKILIFTSKINDATDIFENASYSLIEKIDLFTHDQILEVIKKVIENYSVNLVNTELIINNSELIVSFIKRVFEIKEFGVKIIIDILLSMLQPLTVISPQFSHLVTLLVYLNLTFEFDNGLRRIIVEFEDLKILEQLLKMNNFEENEMNAGFLFLREFADELLEVSSEKTYQCLGLLIENVTPQSVITLKSNITTCLSVYQSKQNSLSPINENIQNWFKKINIEELITLIEKWFKSVNPDELITDIETRESFANVTKEISEKIHALKIMSEYFKFVFDAKNLTFIAIENIDEKLSKILLIDLLIVCEKHLSDEDFLFVLQNKIDFLKNHVGVFFKRIISKPYVIKKEESLILIDVMNYFATAFDKDFYQDVLDFIDYLWPSFQESTDFEGKLSVLTNVLRLPETVDLSCPPVVWASTLLTSQQTSLKDKIKILNALPAGEQFSSLYRAFATNVPVRISEIEGNEKYVPAFRAVLDSLAINGDMTLLDIVLTLARGDETKGWWDYAFSACMKSLAAKEDIRILNVVYKKVVEESPSMTVCNRILLPLLGHTSRKFFEEYLCTIITELLQTLKSDVIEISDSKYCKKRLIKYAIVVNILKIAFNNLSTACLERGVINERAGSTAPWHFLKTTCKYCVTASRKVKCPTDASEEPKQICLWLQTTLYNCLSTAICRWQITEKLCAELFNVDVWARIVDKEAVHPFYLKSYVRSRDSVRPAKRALNSMASTSSFTGTVRSTIFLTTLSENPLHFDLLPNDDEEEDEDEIISEFEDNALNSHGCLSTITYLLEHASKLEYHGWRDAIVAALSADPNLHTNARWMIAQAVCNASEHLKTHATALCPALFKLVADTSLSSADNGKPVLNNLHVEVLSTIIKWDLKDLPHTPTMDICTEYLINTCMANKTKYYIHKRLLDILNGLLQLYGKHIKVKWDIFEDYLHELPKSLIPILPIFEKLLKNGVSLPNLLGATFSNLNATHWINNGTKLSEVSGLALSKTDSVSRSENLDAFWKILASVRTSNVGSYIKMLFYAQKSCPECCDAHNLRIITGLASKIEKSKCLTIISTYLEHAETVENFKDIIDLINLKELLDSDVRVEAMKIARNSLEYMDIDLKKEILKCLEQNCRSSSTSVRKEAFRVFLKAFEDLVKRDPATNSAKRKALDSTPILDIVDSASSLDEDIVKMVSDGMFDRDLMVAREVCEGVEECLSDDLSMRFAELFYIIVYQRSLTDNDSHLSNYGSKLIEMLFSGLRKEESFMQYKLRDEGLPQSILKAFESTTTHTMTVRTSLRSGVAYRHKENTAPEKRELDLQMPITDILEVLIKVSKINSLICQELCVQIMKCLAQTGRRFNLDAVIAKYLSHIIKRKPIYPTPLILDACRIFIRDISGIEGFLDSVKSLKLAVCNSEAYLYTNILFEDLLIRNNDKNLFLFSSVNEDYDATMDEQGFTMEGLIQAFGSLANWNDLRLQDKKRIEDTLPRLWTSNEDFTVSLRDYFENNKNNLDPGLWFNKMLASYYPDEIIQNKWSWLKHIEKWPRKDFDTSAIIEAIEWHENNAKMFGSISRNDCLVEWSARLMIRWSYYNQVQDSGSDYPGTLSKQELLWCREANERGLPSIALQCIDRNKQNNIPQDEILPWFLEKVKAYRGLGLKQNDLGMLQKALDAAETHSQVVSSHSSMETRINMQKVILDLHHDLNSLSKMTLDDVLHEVSAKIQDSNDSQLSYNSGSALKSIYDTALTYYDDMWTDSGEIFQNELILAMTGIIDKVLDYNLTRDCNLLLATPFNRLAHSDVTISDVAAKALLDQIYRVFPRLDFCSIAILKKIMSVLPATVVNENYLSRLQDVELDTCKQYFQLICDVNYALSQFCEDLRQNVFNDEEFEIIFKKMKDQIFENQFGGTDYQSLSTLKNKLYALEHMDDIDTKAQELKLIRDELLPKTSRTTLRLSQLCPDLCSPLILESKRLHLQRLLRLPPNVHVVKFIEQVTPLGEDSAILEYLEDHIRLRELMDVESK</sequence>
<name>A0A9J7DV82_SPOLT</name>
<protein>
    <submittedName>
        <fullName evidence="3">Uncharacterized protein LOC111351222</fullName>
    </submittedName>
</protein>
<dbReference type="SUPFAM" id="SSF48371">
    <property type="entry name" value="ARM repeat"/>
    <property type="match status" value="2"/>
</dbReference>
<dbReference type="GO" id="GO:0005634">
    <property type="term" value="C:nucleus"/>
    <property type="evidence" value="ECO:0007669"/>
    <property type="project" value="InterPro"/>
</dbReference>
<dbReference type="RefSeq" id="XP_022818791.1">
    <property type="nucleotide sequence ID" value="XM_022963023.1"/>
</dbReference>